<sequence length="149" mass="16577">MMQLSLRAATDADLPFLLALRRESMGPHLATAGLHGTDEDFMVRVMHRFDCAEIIMAEGRPVGLLKLLREPDQWHVLQLQLSADTRGRGLGRRLLEDVMAQAAKADVPVTLSVLKANPAKQLYERLGFSVVGEDAHEFRMTHLAPGRQP</sequence>
<dbReference type="InterPro" id="IPR016181">
    <property type="entry name" value="Acyl_CoA_acyltransferase"/>
</dbReference>
<reference evidence="5" key="1">
    <citation type="journal article" date="2019" name="Int. J. Syst. Evol. Microbiol.">
        <title>The Global Catalogue of Microorganisms (GCM) 10K type strain sequencing project: providing services to taxonomists for standard genome sequencing and annotation.</title>
        <authorList>
            <consortium name="The Broad Institute Genomics Platform"/>
            <consortium name="The Broad Institute Genome Sequencing Center for Infectious Disease"/>
            <person name="Wu L."/>
            <person name="Ma J."/>
        </authorList>
    </citation>
    <scope>NUCLEOTIDE SEQUENCE [LARGE SCALE GENOMIC DNA]</scope>
    <source>
        <strain evidence="5">CGMCC 1.15905</strain>
    </source>
</reference>
<evidence type="ECO:0000313" key="4">
    <source>
        <dbReference type="EMBL" id="GGA77652.1"/>
    </source>
</evidence>
<keyword evidence="5" id="KW-1185">Reference proteome</keyword>
<dbReference type="PROSITE" id="PS51186">
    <property type="entry name" value="GNAT"/>
    <property type="match status" value="1"/>
</dbReference>
<protein>
    <submittedName>
        <fullName evidence="4">N-acetyltransferase GCN5</fullName>
    </submittedName>
</protein>
<feature type="domain" description="N-acetyltransferase" evidence="3">
    <location>
        <begin position="4"/>
        <end position="145"/>
    </location>
</feature>
<name>A0ABQ1HJ06_9GAMM</name>
<keyword evidence="2" id="KW-0012">Acyltransferase</keyword>
<dbReference type="SUPFAM" id="SSF55729">
    <property type="entry name" value="Acyl-CoA N-acyltransferases (Nat)"/>
    <property type="match status" value="1"/>
</dbReference>
<dbReference type="Proteomes" id="UP000623419">
    <property type="component" value="Unassembled WGS sequence"/>
</dbReference>
<accession>A0ABQ1HJ06</accession>
<evidence type="ECO:0000256" key="1">
    <source>
        <dbReference type="ARBA" id="ARBA00022679"/>
    </source>
</evidence>
<gene>
    <name evidence="4" type="ORF">GCM10011521_14970</name>
</gene>
<organism evidence="4 5">
    <name type="scientific">Arenimonas soli</name>
    <dbReference type="NCBI Taxonomy" id="2269504"/>
    <lineage>
        <taxon>Bacteria</taxon>
        <taxon>Pseudomonadati</taxon>
        <taxon>Pseudomonadota</taxon>
        <taxon>Gammaproteobacteria</taxon>
        <taxon>Lysobacterales</taxon>
        <taxon>Lysobacteraceae</taxon>
        <taxon>Arenimonas</taxon>
    </lineage>
</organism>
<dbReference type="PANTHER" id="PTHR43800:SF1">
    <property type="entry name" value="PEPTIDYL-LYSINE N-ACETYLTRANSFERASE YJAB"/>
    <property type="match status" value="1"/>
</dbReference>
<evidence type="ECO:0000313" key="5">
    <source>
        <dbReference type="Proteomes" id="UP000623419"/>
    </source>
</evidence>
<evidence type="ECO:0000259" key="3">
    <source>
        <dbReference type="PROSITE" id="PS51186"/>
    </source>
</evidence>
<dbReference type="Gene3D" id="3.40.630.30">
    <property type="match status" value="1"/>
</dbReference>
<keyword evidence="1" id="KW-0808">Transferase</keyword>
<dbReference type="PANTHER" id="PTHR43800">
    <property type="entry name" value="PEPTIDYL-LYSINE N-ACETYLTRANSFERASE YJAB"/>
    <property type="match status" value="1"/>
</dbReference>
<comment type="caution">
    <text evidence="4">The sequence shown here is derived from an EMBL/GenBank/DDBJ whole genome shotgun (WGS) entry which is preliminary data.</text>
</comment>
<evidence type="ECO:0000256" key="2">
    <source>
        <dbReference type="ARBA" id="ARBA00023315"/>
    </source>
</evidence>
<dbReference type="EMBL" id="BMKC01000001">
    <property type="protein sequence ID" value="GGA77652.1"/>
    <property type="molecule type" value="Genomic_DNA"/>
</dbReference>
<proteinExistence type="predicted"/>
<dbReference type="InterPro" id="IPR000182">
    <property type="entry name" value="GNAT_dom"/>
</dbReference>
<dbReference type="Pfam" id="PF13673">
    <property type="entry name" value="Acetyltransf_10"/>
    <property type="match status" value="1"/>
</dbReference>